<evidence type="ECO:0000256" key="1">
    <source>
        <dbReference type="ARBA" id="ARBA00023098"/>
    </source>
</evidence>
<dbReference type="InterPro" id="IPR002641">
    <property type="entry name" value="PNPLA_dom"/>
</dbReference>
<dbReference type="EC" id="3.1.1.-" evidence="2"/>
<evidence type="ECO:0000256" key="3">
    <source>
        <dbReference type="SAM" id="MobiDB-lite"/>
    </source>
</evidence>
<dbReference type="KEGG" id="bpg:Bathy03g04850"/>
<dbReference type="RefSeq" id="XP_007514073.1">
    <property type="nucleotide sequence ID" value="XM_007514011.1"/>
</dbReference>
<feature type="transmembrane region" description="Helical" evidence="4">
    <location>
        <begin position="80"/>
        <end position="104"/>
    </location>
</feature>
<keyword evidence="4" id="KW-1133">Transmembrane helix</keyword>
<comment type="domain">
    <text evidence="2">The nitrogen atoms of the two glycine residues in the GGXR motif define the oxyanion hole, and stabilize the oxyanion that forms during the nucleophilic attack by the catalytic serine during substrate cleavage.</text>
</comment>
<dbReference type="GO" id="GO:0005811">
    <property type="term" value="C:lipid droplet"/>
    <property type="evidence" value="ECO:0007669"/>
    <property type="project" value="TreeGrafter"/>
</dbReference>
<dbReference type="InterPro" id="IPR016035">
    <property type="entry name" value="Acyl_Trfase/lysoPLipase"/>
</dbReference>
<dbReference type="PANTHER" id="PTHR12406:SF42">
    <property type="entry name" value="PNPLA DOMAIN-CONTAINING PROTEIN"/>
    <property type="match status" value="1"/>
</dbReference>
<keyword evidence="4" id="KW-0472">Membrane</keyword>
<sequence length="652" mass="73767">MSRPRTSSSPPDENFNERDDDSDFDVYSGEDVGTMKTMELRRAAKRRKEGGVNTTTTTTADDDDAIDFDRTLALGKRLEIYMILFLTHFLYYTGSSGWLFIYYVGVIKVLRREGYAENTKVIGCSGGALIGSLLFMPTVDLDALAVYAYLCATRARSSILGAFQLRYYVQGAIREFAPDNAHELCTNKLEMSITRMTLRGLKNLRLKVFETYEFFVRALLCSSNIVPLSGLPMWLKGHGFGFKRSGTFSKLHCRRKHGRKLIVVSPFYSSRADIKPSKFVPVWWCFFPPEQYKMKILFEMAQKDAKSWIKKQKKKEEEKKSSGLERARRGLTENQPITTNNRNISSPESNVGATNTTGETSDSDDDDDDGEEEVEMKDSLETLRDSSRNSSQNSLQDWYTECQEWASQTSEFAAKRAAAAKAAAEKAAKKHAETWTEFAEREKRIIKSFWFRASATAQEAVDRLTHMGRSSLTSTPIKKKKKRRSTGEDEFYDANEQGGYESESSRRSSFDGFLRDNAHEAFITVGKGTIKIEKLILQLIACVIVYAECALQAAFFFVLAIVSGILRVKGNEKNWERFYTFAKPMPRLLMHSVPGIPNTKKVDERTSKILGNSCATYRVLCYLIHAPTEHFETAKVSGYETNNSSMSEGPTN</sequence>
<feature type="compositionally biased region" description="Basic and acidic residues" evidence="3">
    <location>
        <begin position="314"/>
        <end position="331"/>
    </location>
</feature>
<dbReference type="GO" id="GO:0019433">
    <property type="term" value="P:triglyceride catabolic process"/>
    <property type="evidence" value="ECO:0007669"/>
    <property type="project" value="TreeGrafter"/>
</dbReference>
<dbReference type="Proteomes" id="UP000198341">
    <property type="component" value="Chromosome 3"/>
</dbReference>
<comment type="similarity">
    <text evidence="2">Belongs to the patatin family.</text>
</comment>
<keyword evidence="1 2" id="KW-0443">Lipid metabolism</keyword>
<keyword evidence="4" id="KW-0812">Transmembrane</keyword>
<dbReference type="GeneID" id="19017022"/>
<feature type="compositionally biased region" description="Acidic residues" evidence="3">
    <location>
        <begin position="361"/>
        <end position="375"/>
    </location>
</feature>
<evidence type="ECO:0000313" key="6">
    <source>
        <dbReference type="EMBL" id="CCO15510.1"/>
    </source>
</evidence>
<feature type="region of interest" description="Disordered" evidence="3">
    <location>
        <begin position="309"/>
        <end position="392"/>
    </location>
</feature>
<proteinExistence type="inferred from homology"/>
<comment type="function">
    <text evidence="2">Lipolytic acyl hydrolase (LAH).</text>
</comment>
<gene>
    <name evidence="6" type="ORF">Bathy03g04850</name>
</gene>
<dbReference type="SUPFAM" id="SSF52151">
    <property type="entry name" value="FabD/lysophospholipase-like"/>
    <property type="match status" value="1"/>
</dbReference>
<feature type="domain" description="PNPLA" evidence="5">
    <location>
        <begin position="97"/>
        <end position="228"/>
    </location>
</feature>
<feature type="compositionally biased region" description="Polar residues" evidence="3">
    <location>
        <begin position="332"/>
        <end position="355"/>
    </location>
</feature>
<dbReference type="InterPro" id="IPR033562">
    <property type="entry name" value="PLPL"/>
</dbReference>
<feature type="region of interest" description="Disordered" evidence="3">
    <location>
        <begin position="472"/>
        <end position="507"/>
    </location>
</feature>
<feature type="region of interest" description="Disordered" evidence="3">
    <location>
        <begin position="1"/>
        <end position="35"/>
    </location>
</feature>
<dbReference type="EMBL" id="FO082276">
    <property type="protein sequence ID" value="CCO15510.1"/>
    <property type="molecule type" value="Genomic_DNA"/>
</dbReference>
<dbReference type="OrthoDB" id="496553at2759"/>
<evidence type="ECO:0000313" key="7">
    <source>
        <dbReference type="Proteomes" id="UP000198341"/>
    </source>
</evidence>
<feature type="compositionally biased region" description="Basic and acidic residues" evidence="3">
    <location>
        <begin position="376"/>
        <end position="387"/>
    </location>
</feature>
<evidence type="ECO:0000259" key="5">
    <source>
        <dbReference type="Pfam" id="PF01734"/>
    </source>
</evidence>
<dbReference type="GO" id="GO:0016020">
    <property type="term" value="C:membrane"/>
    <property type="evidence" value="ECO:0007669"/>
    <property type="project" value="TreeGrafter"/>
</dbReference>
<evidence type="ECO:0000256" key="2">
    <source>
        <dbReference type="RuleBase" id="RU361262"/>
    </source>
</evidence>
<dbReference type="GO" id="GO:0005737">
    <property type="term" value="C:cytoplasm"/>
    <property type="evidence" value="ECO:0007669"/>
    <property type="project" value="TreeGrafter"/>
</dbReference>
<dbReference type="GO" id="GO:0055088">
    <property type="term" value="P:lipid homeostasis"/>
    <property type="evidence" value="ECO:0007669"/>
    <property type="project" value="TreeGrafter"/>
</dbReference>
<organism evidence="6 7">
    <name type="scientific">Bathycoccus prasinos</name>
    <dbReference type="NCBI Taxonomy" id="41875"/>
    <lineage>
        <taxon>Eukaryota</taxon>
        <taxon>Viridiplantae</taxon>
        <taxon>Chlorophyta</taxon>
        <taxon>Mamiellophyceae</taxon>
        <taxon>Mamiellales</taxon>
        <taxon>Bathycoccaceae</taxon>
        <taxon>Bathycoccus</taxon>
    </lineage>
</organism>
<dbReference type="GO" id="GO:0004806">
    <property type="term" value="F:triacylglycerol lipase activity"/>
    <property type="evidence" value="ECO:0007669"/>
    <property type="project" value="TreeGrafter"/>
</dbReference>
<name>K8ESW2_9CHLO</name>
<feature type="compositionally biased region" description="Polar residues" evidence="3">
    <location>
        <begin position="1"/>
        <end position="11"/>
    </location>
</feature>
<keyword evidence="2" id="KW-0378">Hydrolase</keyword>
<keyword evidence="7" id="KW-1185">Reference proteome</keyword>
<dbReference type="Pfam" id="PF01734">
    <property type="entry name" value="Patatin"/>
    <property type="match status" value="1"/>
</dbReference>
<dbReference type="PANTHER" id="PTHR12406">
    <property type="entry name" value="CALCIUM-INDEPENDENT PHOSPHOLIPASE A2 IPLA2 -RELATED"/>
    <property type="match status" value="1"/>
</dbReference>
<dbReference type="AlphaFoldDB" id="K8ESW2"/>
<protein>
    <recommendedName>
        <fullName evidence="2">Patatin</fullName>
        <ecNumber evidence="2">3.1.1.-</ecNumber>
    </recommendedName>
</protein>
<reference evidence="6 7" key="1">
    <citation type="submission" date="2011-10" db="EMBL/GenBank/DDBJ databases">
        <authorList>
            <person name="Genoscope - CEA"/>
        </authorList>
    </citation>
    <scope>NUCLEOTIDE SEQUENCE [LARGE SCALE GENOMIC DNA]</scope>
    <source>
        <strain evidence="6 7">RCC 1105</strain>
    </source>
</reference>
<feature type="transmembrane region" description="Helical" evidence="4">
    <location>
        <begin position="535"/>
        <end position="568"/>
    </location>
</feature>
<keyword evidence="2" id="KW-0442">Lipid degradation</keyword>
<accession>K8ESW2</accession>
<evidence type="ECO:0000256" key="4">
    <source>
        <dbReference type="SAM" id="Phobius"/>
    </source>
</evidence>